<evidence type="ECO:0000256" key="7">
    <source>
        <dbReference type="ARBA" id="ARBA00022692"/>
    </source>
</evidence>
<keyword evidence="5" id="KW-0597">Phosphoprotein</keyword>
<proteinExistence type="predicted"/>
<dbReference type="Pfam" id="PF13426">
    <property type="entry name" value="PAS_9"/>
    <property type="match status" value="1"/>
</dbReference>
<keyword evidence="8" id="KW-0547">Nucleotide-binding</keyword>
<keyword evidence="12" id="KW-0902">Two-component regulatory system</keyword>
<evidence type="ECO:0000256" key="14">
    <source>
        <dbReference type="SAM" id="Coils"/>
    </source>
</evidence>
<dbReference type="CDD" id="cd00130">
    <property type="entry name" value="PAS"/>
    <property type="match status" value="1"/>
</dbReference>
<keyword evidence="14" id="KW-0175">Coiled coil</keyword>
<dbReference type="PROSITE" id="PS50112">
    <property type="entry name" value="PAS"/>
    <property type="match status" value="1"/>
</dbReference>
<dbReference type="Pfam" id="PF00672">
    <property type="entry name" value="HAMP"/>
    <property type="match status" value="1"/>
</dbReference>
<dbReference type="Gene3D" id="6.10.340.10">
    <property type="match status" value="1"/>
</dbReference>
<keyword evidence="7" id="KW-0812">Transmembrane</keyword>
<evidence type="ECO:0000259" key="15">
    <source>
        <dbReference type="PROSITE" id="PS50109"/>
    </source>
</evidence>
<dbReference type="SMART" id="SM00388">
    <property type="entry name" value="HisKA"/>
    <property type="match status" value="1"/>
</dbReference>
<feature type="coiled-coil region" evidence="14">
    <location>
        <begin position="351"/>
        <end position="399"/>
    </location>
</feature>
<keyword evidence="6" id="KW-0808">Transferase</keyword>
<keyword evidence="4" id="KW-1003">Cell membrane</keyword>
<dbReference type="PROSITE" id="PS50109">
    <property type="entry name" value="HIS_KIN"/>
    <property type="match status" value="1"/>
</dbReference>
<dbReference type="GO" id="GO:0007234">
    <property type="term" value="P:osmosensory signaling via phosphorelay pathway"/>
    <property type="evidence" value="ECO:0007669"/>
    <property type="project" value="TreeGrafter"/>
</dbReference>
<dbReference type="Pfam" id="PF02518">
    <property type="entry name" value="HATPase_c"/>
    <property type="match status" value="1"/>
</dbReference>
<dbReference type="Gene3D" id="3.30.565.10">
    <property type="entry name" value="Histidine kinase-like ATPase, C-terminal domain"/>
    <property type="match status" value="1"/>
</dbReference>
<feature type="domain" description="PAS" evidence="16">
    <location>
        <begin position="392"/>
        <end position="431"/>
    </location>
</feature>
<dbReference type="GO" id="GO:0005524">
    <property type="term" value="F:ATP binding"/>
    <property type="evidence" value="ECO:0007669"/>
    <property type="project" value="UniProtKB-KW"/>
</dbReference>
<dbReference type="InterPro" id="IPR003661">
    <property type="entry name" value="HisK_dim/P_dom"/>
</dbReference>
<dbReference type="SMART" id="SM00387">
    <property type="entry name" value="HATPase_c"/>
    <property type="match status" value="1"/>
</dbReference>
<evidence type="ECO:0000256" key="5">
    <source>
        <dbReference type="ARBA" id="ARBA00022553"/>
    </source>
</evidence>
<organism evidence="18 19">
    <name type="scientific">Candidatus Amesbacteria bacterium GW2011_GWC1_47_15</name>
    <dbReference type="NCBI Taxonomy" id="1618364"/>
    <lineage>
        <taxon>Bacteria</taxon>
        <taxon>Candidatus Amesiibacteriota</taxon>
    </lineage>
</organism>
<dbReference type="FunFam" id="3.30.565.10:FF:000006">
    <property type="entry name" value="Sensor histidine kinase WalK"/>
    <property type="match status" value="1"/>
</dbReference>
<dbReference type="STRING" id="1618364.UX86_C0014G0008"/>
<dbReference type="SUPFAM" id="SSF47384">
    <property type="entry name" value="Homodimeric domain of signal transducing histidine kinase"/>
    <property type="match status" value="1"/>
</dbReference>
<dbReference type="InterPro" id="IPR000014">
    <property type="entry name" value="PAS"/>
</dbReference>
<dbReference type="CDD" id="cd18773">
    <property type="entry name" value="PDC1_HK_sensor"/>
    <property type="match status" value="1"/>
</dbReference>
<dbReference type="InterPro" id="IPR050351">
    <property type="entry name" value="BphY/WalK/GraS-like"/>
</dbReference>
<dbReference type="Gene3D" id="3.30.450.20">
    <property type="entry name" value="PAS domain"/>
    <property type="match status" value="2"/>
</dbReference>
<evidence type="ECO:0000256" key="6">
    <source>
        <dbReference type="ARBA" id="ARBA00022679"/>
    </source>
</evidence>
<keyword evidence="11" id="KW-1133">Transmembrane helix</keyword>
<evidence type="ECO:0000313" key="19">
    <source>
        <dbReference type="Proteomes" id="UP000034502"/>
    </source>
</evidence>
<dbReference type="GO" id="GO:0000155">
    <property type="term" value="F:phosphorelay sensor kinase activity"/>
    <property type="evidence" value="ECO:0007669"/>
    <property type="project" value="InterPro"/>
</dbReference>
<dbReference type="PANTHER" id="PTHR42878">
    <property type="entry name" value="TWO-COMPONENT HISTIDINE KINASE"/>
    <property type="match status" value="1"/>
</dbReference>
<dbReference type="CDD" id="cd06225">
    <property type="entry name" value="HAMP"/>
    <property type="match status" value="1"/>
</dbReference>
<dbReference type="SUPFAM" id="SSF55785">
    <property type="entry name" value="PYP-like sensor domain (PAS domain)"/>
    <property type="match status" value="1"/>
</dbReference>
<evidence type="ECO:0000256" key="8">
    <source>
        <dbReference type="ARBA" id="ARBA00022741"/>
    </source>
</evidence>
<dbReference type="CDD" id="cd12912">
    <property type="entry name" value="PDC2_MCP_like"/>
    <property type="match status" value="1"/>
</dbReference>
<dbReference type="CDD" id="cd00082">
    <property type="entry name" value="HisKA"/>
    <property type="match status" value="1"/>
</dbReference>
<comment type="caution">
    <text evidence="18">The sequence shown here is derived from an EMBL/GenBank/DDBJ whole genome shotgun (WGS) entry which is preliminary data.</text>
</comment>
<dbReference type="InterPro" id="IPR036890">
    <property type="entry name" value="HATPase_C_sf"/>
</dbReference>
<evidence type="ECO:0000256" key="9">
    <source>
        <dbReference type="ARBA" id="ARBA00022777"/>
    </source>
</evidence>
<dbReference type="GO" id="GO:0030295">
    <property type="term" value="F:protein kinase activator activity"/>
    <property type="evidence" value="ECO:0007669"/>
    <property type="project" value="TreeGrafter"/>
</dbReference>
<protein>
    <recommendedName>
        <fullName evidence="3">histidine kinase</fullName>
        <ecNumber evidence="3">2.7.13.3</ecNumber>
    </recommendedName>
</protein>
<evidence type="ECO:0000259" key="17">
    <source>
        <dbReference type="PROSITE" id="PS50885"/>
    </source>
</evidence>
<dbReference type="GO" id="GO:0000156">
    <property type="term" value="F:phosphorelay response regulator activity"/>
    <property type="evidence" value="ECO:0007669"/>
    <property type="project" value="TreeGrafter"/>
</dbReference>
<dbReference type="SMART" id="SM00304">
    <property type="entry name" value="HAMP"/>
    <property type="match status" value="1"/>
</dbReference>
<comment type="subcellular location">
    <subcellularLocation>
        <location evidence="2">Cell membrane</location>
        <topology evidence="2">Multi-pass membrane protein</topology>
    </subcellularLocation>
</comment>
<name>A0A0G1S3F7_9BACT</name>
<dbReference type="Pfam" id="PF00512">
    <property type="entry name" value="HisKA"/>
    <property type="match status" value="1"/>
</dbReference>
<dbReference type="InterPro" id="IPR005467">
    <property type="entry name" value="His_kinase_dom"/>
</dbReference>
<dbReference type="Proteomes" id="UP000034502">
    <property type="component" value="Unassembled WGS sequence"/>
</dbReference>
<evidence type="ECO:0000256" key="1">
    <source>
        <dbReference type="ARBA" id="ARBA00000085"/>
    </source>
</evidence>
<feature type="domain" description="Histidine kinase" evidence="15">
    <location>
        <begin position="525"/>
        <end position="745"/>
    </location>
</feature>
<evidence type="ECO:0000256" key="3">
    <source>
        <dbReference type="ARBA" id="ARBA00012438"/>
    </source>
</evidence>
<accession>A0A0G1S3F7</accession>
<dbReference type="SUPFAM" id="SSF55874">
    <property type="entry name" value="ATPase domain of HSP90 chaperone/DNA topoisomerase II/histidine kinase"/>
    <property type="match status" value="1"/>
</dbReference>
<sequence length="752" mass="83283">MKFSIRYKTLLSYGIVLILAFAAQVMIFTAAREFIYQQVVYLHREKAVHASDFIKQFSDGIELDLVTLGRNYFRLDESEPTEIIHLMNLTLQRNRFFKEISILTPSGRELVKVNRYTGTDTKLDFEIPTGEFVIALAGKQAVSKVFYAQQSKIPLVDYYSPLTTEKGIVAGVIKSRVQLDGLWDLVSQIRVGDTGYAYIVDDEGRLIAHPDIDLVLANPNYGGRKIISALSAVPTPSLTPDDYLYKNERNIPVIANGVTIPFLNWAVIVEQPVSEAFSRLNLLQNLFYSTMFGSIVLAFAASILLSRSLTRPILRLQTATRSMTAGDLSHEVDIRTGDEVEQLARSFNIMASRLRVSISELRGNIKELQDQKSRLDVSTRELEKEKQLVEIERRRLEVVLAGINDGVIAVDKDRMVTFINPAAVKITGFTQFGSGSLTDIFRIFDKDGELLPDVYCSLKPELPEGVGFEKDNLKMITSGNKTYYVNLTVSRIKDRESMNLGGIITFHDVTGEQELEQMKLDFVSMSAHELRTPLTTVMGYISFLQEPGVIDKLSNVEKEYVNRVSISANRLNELIKNLLAVAKIEQGKMQVEPATLDLPGLVSRVIADYQNLAQSKGLSLSFTPPSGNVLPVLADAMRVEEILTNLIGNAITYTPHGSVAIGIRQNGDFVETFVTDTGQGIPESALPHLFTKFYRIQGALESGSKGTGLGLFICKNIVTAHGGKIWVESAEGKGSTFTFSLPVARPAAGVVA</sequence>
<dbReference type="AlphaFoldDB" id="A0A0G1S3F7"/>
<dbReference type="EMBL" id="LCNU01000014">
    <property type="protein sequence ID" value="KKU64024.1"/>
    <property type="molecule type" value="Genomic_DNA"/>
</dbReference>
<keyword evidence="9" id="KW-0418">Kinase</keyword>
<feature type="domain" description="HAMP" evidence="17">
    <location>
        <begin position="307"/>
        <end position="359"/>
    </location>
</feature>
<dbReference type="InterPro" id="IPR035965">
    <property type="entry name" value="PAS-like_dom_sf"/>
</dbReference>
<dbReference type="InterPro" id="IPR036097">
    <property type="entry name" value="HisK_dim/P_sf"/>
</dbReference>
<dbReference type="EC" id="2.7.13.3" evidence="3"/>
<keyword evidence="10" id="KW-0067">ATP-binding</keyword>
<dbReference type="InterPro" id="IPR033479">
    <property type="entry name" value="dCache_1"/>
</dbReference>
<dbReference type="Pfam" id="PF02743">
    <property type="entry name" value="dCache_1"/>
    <property type="match status" value="1"/>
</dbReference>
<evidence type="ECO:0000259" key="16">
    <source>
        <dbReference type="PROSITE" id="PS50112"/>
    </source>
</evidence>
<reference evidence="18 19" key="1">
    <citation type="journal article" date="2015" name="Nature">
        <title>rRNA introns, odd ribosomes, and small enigmatic genomes across a large radiation of phyla.</title>
        <authorList>
            <person name="Brown C.T."/>
            <person name="Hug L.A."/>
            <person name="Thomas B.C."/>
            <person name="Sharon I."/>
            <person name="Castelle C.J."/>
            <person name="Singh A."/>
            <person name="Wilkins M.J."/>
            <person name="Williams K.H."/>
            <person name="Banfield J.F."/>
        </authorList>
    </citation>
    <scope>NUCLEOTIDE SEQUENCE [LARGE SCALE GENOMIC DNA]</scope>
</reference>
<evidence type="ECO:0000256" key="2">
    <source>
        <dbReference type="ARBA" id="ARBA00004651"/>
    </source>
</evidence>
<dbReference type="InterPro" id="IPR003660">
    <property type="entry name" value="HAMP_dom"/>
</dbReference>
<dbReference type="GO" id="GO:0005886">
    <property type="term" value="C:plasma membrane"/>
    <property type="evidence" value="ECO:0007669"/>
    <property type="project" value="UniProtKB-SubCell"/>
</dbReference>
<dbReference type="PANTHER" id="PTHR42878:SF7">
    <property type="entry name" value="SENSOR HISTIDINE KINASE GLRK"/>
    <property type="match status" value="1"/>
</dbReference>
<dbReference type="PRINTS" id="PR00344">
    <property type="entry name" value="BCTRLSENSOR"/>
</dbReference>
<dbReference type="InterPro" id="IPR003594">
    <property type="entry name" value="HATPase_dom"/>
</dbReference>
<gene>
    <name evidence="18" type="ORF">UX86_C0014G0008</name>
</gene>
<evidence type="ECO:0000256" key="4">
    <source>
        <dbReference type="ARBA" id="ARBA00022475"/>
    </source>
</evidence>
<comment type="catalytic activity">
    <reaction evidence="1">
        <text>ATP + protein L-histidine = ADP + protein N-phospho-L-histidine.</text>
        <dbReference type="EC" id="2.7.13.3"/>
    </reaction>
</comment>
<dbReference type="SUPFAM" id="SSF158472">
    <property type="entry name" value="HAMP domain-like"/>
    <property type="match status" value="1"/>
</dbReference>
<dbReference type="PROSITE" id="PS50885">
    <property type="entry name" value="HAMP"/>
    <property type="match status" value="1"/>
</dbReference>
<dbReference type="InterPro" id="IPR004358">
    <property type="entry name" value="Sig_transdc_His_kin-like_C"/>
</dbReference>
<evidence type="ECO:0000256" key="10">
    <source>
        <dbReference type="ARBA" id="ARBA00022840"/>
    </source>
</evidence>
<dbReference type="Gene3D" id="1.10.287.130">
    <property type="match status" value="1"/>
</dbReference>
<evidence type="ECO:0000313" key="18">
    <source>
        <dbReference type="EMBL" id="KKU64024.1"/>
    </source>
</evidence>
<keyword evidence="13" id="KW-0472">Membrane</keyword>
<evidence type="ECO:0000256" key="13">
    <source>
        <dbReference type="ARBA" id="ARBA00023136"/>
    </source>
</evidence>
<evidence type="ECO:0000256" key="11">
    <source>
        <dbReference type="ARBA" id="ARBA00022989"/>
    </source>
</evidence>
<evidence type="ECO:0000256" key="12">
    <source>
        <dbReference type="ARBA" id="ARBA00023012"/>
    </source>
</evidence>